<feature type="compositionally biased region" description="Basic and acidic residues" evidence="1">
    <location>
        <begin position="180"/>
        <end position="192"/>
    </location>
</feature>
<dbReference type="EMBL" id="ATDN01000015">
    <property type="protein sequence ID" value="RWA19968.1"/>
    <property type="molecule type" value="Genomic_DNA"/>
</dbReference>
<organism evidence="2 3">
    <name type="scientific">Mycolicibacterium elephantis DSM 44368</name>
    <dbReference type="NCBI Taxonomy" id="1335622"/>
    <lineage>
        <taxon>Bacteria</taxon>
        <taxon>Bacillati</taxon>
        <taxon>Actinomycetota</taxon>
        <taxon>Actinomycetes</taxon>
        <taxon>Mycobacteriales</taxon>
        <taxon>Mycobacteriaceae</taxon>
        <taxon>Mycolicibacterium</taxon>
    </lineage>
</organism>
<proteinExistence type="predicted"/>
<gene>
    <name evidence="2" type="ORF">MELE44368_18830</name>
</gene>
<evidence type="ECO:0000256" key="1">
    <source>
        <dbReference type="SAM" id="MobiDB-lite"/>
    </source>
</evidence>
<dbReference type="AlphaFoldDB" id="A0A439DTV5"/>
<keyword evidence="3" id="KW-1185">Reference proteome</keyword>
<reference evidence="2 3" key="1">
    <citation type="submission" date="2013-06" db="EMBL/GenBank/DDBJ databases">
        <title>The draft sequence of the Mycobacterium elephantis genome.</title>
        <authorList>
            <person name="Pettersson F.B."/>
            <person name="Das S."/>
            <person name="Dasgupta S."/>
            <person name="Bhattacharya A."/>
            <person name="Kirsebom L.A."/>
        </authorList>
    </citation>
    <scope>NUCLEOTIDE SEQUENCE [LARGE SCALE GENOMIC DNA]</scope>
    <source>
        <strain evidence="2 3">DSM 44368</strain>
    </source>
</reference>
<dbReference type="RefSeq" id="WP_128108698.1">
    <property type="nucleotide sequence ID" value="NZ_ATDN01000015.1"/>
</dbReference>
<sequence length="284" mass="31075">MSAVPNATEWLQVVLVGDHQTAERTEMLEEMAARHDAAIAAVFSYAPGEAAGCQELADIDQLVSAIGHAIRRRLPIWMPYPIEDLGREQHFRRLALVLQRHGLNMLAGPELMPCPIDGGMSEIDFALRSEVRAVDTLDRAALAAAAARPLLREIEATLTATALSDRQDDRVAVPIGPERQPVERGEEGSAAVDKADLDTEVSPPPTLPPPHAPWVLREPLLRRFATWLTRNCGLTQAAAARCLSATGHRTPHGRLWQQATVSALVKGRYARSCGGARRRARRIH</sequence>
<accession>A0A439DTV5</accession>
<protein>
    <submittedName>
        <fullName evidence="2">Uncharacterized protein</fullName>
    </submittedName>
</protein>
<evidence type="ECO:0000313" key="3">
    <source>
        <dbReference type="Proteomes" id="UP000287177"/>
    </source>
</evidence>
<evidence type="ECO:0000313" key="2">
    <source>
        <dbReference type="EMBL" id="RWA19968.1"/>
    </source>
</evidence>
<feature type="region of interest" description="Disordered" evidence="1">
    <location>
        <begin position="169"/>
        <end position="192"/>
    </location>
</feature>
<name>A0A439DTV5_9MYCO</name>
<dbReference type="Proteomes" id="UP000287177">
    <property type="component" value="Unassembled WGS sequence"/>
</dbReference>
<comment type="caution">
    <text evidence="2">The sequence shown here is derived from an EMBL/GenBank/DDBJ whole genome shotgun (WGS) entry which is preliminary data.</text>
</comment>